<feature type="transmembrane region" description="Helical" evidence="12">
    <location>
        <begin position="443"/>
        <end position="462"/>
    </location>
</feature>
<evidence type="ECO:0000256" key="3">
    <source>
        <dbReference type="ARBA" id="ARBA00022448"/>
    </source>
</evidence>
<dbReference type="EMBL" id="BLKM01000808">
    <property type="protein sequence ID" value="GFG38712.1"/>
    <property type="molecule type" value="Genomic_DNA"/>
</dbReference>
<dbReference type="Pfam" id="PF03189">
    <property type="entry name" value="Otopetrin"/>
    <property type="match status" value="1"/>
</dbReference>
<keyword evidence="10" id="KW-0407">Ion channel</keyword>
<evidence type="ECO:0000256" key="1">
    <source>
        <dbReference type="ARBA" id="ARBA00004651"/>
    </source>
</evidence>
<dbReference type="PANTHER" id="PTHR21522">
    <property type="entry name" value="PROTON CHANNEL OTOP"/>
    <property type="match status" value="1"/>
</dbReference>
<feature type="transmembrane region" description="Helical" evidence="12">
    <location>
        <begin position="375"/>
        <end position="396"/>
    </location>
</feature>
<dbReference type="PANTHER" id="PTHR21522:SF61">
    <property type="entry name" value="PROTON CHANNEL OTOPLC"/>
    <property type="match status" value="1"/>
</dbReference>
<dbReference type="OrthoDB" id="6429739at2759"/>
<gene>
    <name evidence="13" type="ORF">Cfor_00326</name>
</gene>
<feature type="transmembrane region" description="Helical" evidence="12">
    <location>
        <begin position="591"/>
        <end position="606"/>
    </location>
</feature>
<comment type="caution">
    <text evidence="13">The sequence shown here is derived from an EMBL/GenBank/DDBJ whole genome shotgun (WGS) entry which is preliminary data.</text>
</comment>
<feature type="transmembrane region" description="Helical" evidence="12">
    <location>
        <begin position="474"/>
        <end position="499"/>
    </location>
</feature>
<sequence>MRRRTGTSSRNLIAYKSSYVGYITTGSVFYATFSSRNEEEEEEEEEEEGENKKDQLIRPLLARIQTGPYVTTKETRLATLHEEPEKLEKNHPTINIERNRKKSWTNRSDDILTSTLSAFYGKLLVVLGLALPVTAAILPDSTATTYDGFYLYLYFGSLLFLCYMYAGVMKEEVVLSVSRKTSAFEMSSKRLKAAATNHEQQVRYGSFYLRMGIAGFGVGAMIHAVLHFGMYFELRSTSKCDDILVAITPLAQAAFIITQMIFIFSDNNKLVEECRYRVVARFGLMHMIATNLCEWLYVVVEETKHDIMHVLNTTSTNHHSGEYLPGHRLSLNHALHGFANSPYTNFDSRTQIPDIEPDCWKSNIMAPLVRSASRFLFPCTVEYSLLCAVILGVMWMNACSDDKANQSGPQTPESPTGRVSGVNIIYSRSVSQFSVDCTSAHKGLFAGILMLVLSIVSLIMFFELVKRPELVDVAVLQVNIWETVMYCTATAAVIAYLYLIRNVGRIPGHRRLELEHILLFMMQAGLFLYILFQIIGAYFSLDMAPRWSIMRIVTPVASLVQSMSQTILVLDAWKRRCDTKEQAEQKPGKQLVTFLLIANLAMWVVNRLKNNRAEFHPLQTEFYGVWAWTIITHTSMPLVVCYRFQSTVCLYEIWKHVYKMRPGDP</sequence>
<evidence type="ECO:0000256" key="11">
    <source>
        <dbReference type="SAM" id="MobiDB-lite"/>
    </source>
</evidence>
<keyword evidence="8" id="KW-0406">Ion transport</keyword>
<name>A0A6L2Q5C1_COPFO</name>
<evidence type="ECO:0000313" key="14">
    <source>
        <dbReference type="Proteomes" id="UP000502823"/>
    </source>
</evidence>
<evidence type="ECO:0000256" key="9">
    <source>
        <dbReference type="ARBA" id="ARBA00023136"/>
    </source>
</evidence>
<proteinExistence type="inferred from homology"/>
<feature type="transmembrane region" description="Helical" evidence="12">
    <location>
        <begin position="111"/>
        <end position="137"/>
    </location>
</feature>
<dbReference type="InterPro" id="IPR004878">
    <property type="entry name" value="Otopetrin"/>
</dbReference>
<feature type="transmembrane region" description="Helical" evidence="12">
    <location>
        <begin position="547"/>
        <end position="570"/>
    </location>
</feature>
<reference evidence="14" key="1">
    <citation type="submission" date="2020-01" db="EMBL/GenBank/DDBJ databases">
        <title>Draft genome sequence of the Termite Coptotermes fromosanus.</title>
        <authorList>
            <person name="Itakura S."/>
            <person name="Yosikawa Y."/>
            <person name="Umezawa K."/>
        </authorList>
    </citation>
    <scope>NUCLEOTIDE SEQUENCE [LARGE SCALE GENOMIC DNA]</scope>
</reference>
<feature type="compositionally biased region" description="Acidic residues" evidence="11">
    <location>
        <begin position="38"/>
        <end position="49"/>
    </location>
</feature>
<evidence type="ECO:0000256" key="4">
    <source>
        <dbReference type="ARBA" id="ARBA00022475"/>
    </source>
</evidence>
<feature type="transmembrane region" description="Helical" evidence="12">
    <location>
        <begin position="276"/>
        <end position="298"/>
    </location>
</feature>
<dbReference type="InParanoid" id="A0A6L2Q5C1"/>
<keyword evidence="6" id="KW-0375">Hydrogen ion transport</keyword>
<comment type="subcellular location">
    <subcellularLocation>
        <location evidence="1">Cell membrane</location>
        <topology evidence="1">Multi-pass membrane protein</topology>
    </subcellularLocation>
</comment>
<keyword evidence="14" id="KW-1185">Reference proteome</keyword>
<organism evidence="13 14">
    <name type="scientific">Coptotermes formosanus</name>
    <name type="common">Formosan subterranean termite</name>
    <dbReference type="NCBI Taxonomy" id="36987"/>
    <lineage>
        <taxon>Eukaryota</taxon>
        <taxon>Metazoa</taxon>
        <taxon>Ecdysozoa</taxon>
        <taxon>Arthropoda</taxon>
        <taxon>Hexapoda</taxon>
        <taxon>Insecta</taxon>
        <taxon>Pterygota</taxon>
        <taxon>Neoptera</taxon>
        <taxon>Polyneoptera</taxon>
        <taxon>Dictyoptera</taxon>
        <taxon>Blattodea</taxon>
        <taxon>Blattoidea</taxon>
        <taxon>Termitoidae</taxon>
        <taxon>Rhinotermitidae</taxon>
        <taxon>Coptotermes</taxon>
    </lineage>
</organism>
<feature type="transmembrane region" description="Helical" evidence="12">
    <location>
        <begin position="626"/>
        <end position="651"/>
    </location>
</feature>
<keyword evidence="4" id="KW-1003">Cell membrane</keyword>
<evidence type="ECO:0000256" key="12">
    <source>
        <dbReference type="SAM" id="Phobius"/>
    </source>
</evidence>
<evidence type="ECO:0008006" key="15">
    <source>
        <dbReference type="Google" id="ProtNLM"/>
    </source>
</evidence>
<feature type="transmembrane region" description="Helical" evidence="12">
    <location>
        <begin position="149"/>
        <end position="168"/>
    </location>
</feature>
<dbReference type="GO" id="GO:0005886">
    <property type="term" value="C:plasma membrane"/>
    <property type="evidence" value="ECO:0007669"/>
    <property type="project" value="UniProtKB-SubCell"/>
</dbReference>
<evidence type="ECO:0000256" key="10">
    <source>
        <dbReference type="ARBA" id="ARBA00023303"/>
    </source>
</evidence>
<feature type="transmembrane region" description="Helical" evidence="12">
    <location>
        <begin position="207"/>
        <end position="231"/>
    </location>
</feature>
<dbReference type="GO" id="GO:0015252">
    <property type="term" value="F:proton channel activity"/>
    <property type="evidence" value="ECO:0007669"/>
    <property type="project" value="InterPro"/>
</dbReference>
<accession>A0A6L2Q5C1</accession>
<evidence type="ECO:0000256" key="7">
    <source>
        <dbReference type="ARBA" id="ARBA00022989"/>
    </source>
</evidence>
<feature type="region of interest" description="Disordered" evidence="11">
    <location>
        <begin position="34"/>
        <end position="54"/>
    </location>
</feature>
<evidence type="ECO:0000256" key="8">
    <source>
        <dbReference type="ARBA" id="ARBA00023065"/>
    </source>
</evidence>
<keyword evidence="3" id="KW-0813">Transport</keyword>
<dbReference type="Proteomes" id="UP000502823">
    <property type="component" value="Unassembled WGS sequence"/>
</dbReference>
<keyword evidence="5 12" id="KW-0812">Transmembrane</keyword>
<comment type="similarity">
    <text evidence="2">Belongs to the otopetrin family.</text>
</comment>
<keyword evidence="7 12" id="KW-1133">Transmembrane helix</keyword>
<evidence type="ECO:0000256" key="2">
    <source>
        <dbReference type="ARBA" id="ARBA00006513"/>
    </source>
</evidence>
<keyword evidence="9 12" id="KW-0472">Membrane</keyword>
<protein>
    <recommendedName>
        <fullName evidence="15">Otopetrin</fullName>
    </recommendedName>
</protein>
<evidence type="ECO:0000313" key="13">
    <source>
        <dbReference type="EMBL" id="GFG38712.1"/>
    </source>
</evidence>
<dbReference type="AlphaFoldDB" id="A0A6L2Q5C1"/>
<feature type="transmembrane region" description="Helical" evidence="12">
    <location>
        <begin position="243"/>
        <end position="264"/>
    </location>
</feature>
<evidence type="ECO:0000256" key="5">
    <source>
        <dbReference type="ARBA" id="ARBA00022692"/>
    </source>
</evidence>
<feature type="transmembrane region" description="Helical" evidence="12">
    <location>
        <begin position="519"/>
        <end position="541"/>
    </location>
</feature>
<evidence type="ECO:0000256" key="6">
    <source>
        <dbReference type="ARBA" id="ARBA00022781"/>
    </source>
</evidence>